<dbReference type="PANTHER" id="PTHR13224:SF6">
    <property type="entry name" value="MEDIATOR OF RNA POLYMERASE II TRANSCRIPTION SUBUNIT 16"/>
    <property type="match status" value="1"/>
</dbReference>
<comment type="subunit">
    <text evidence="11">Component of the Mediator complex.</text>
</comment>
<evidence type="ECO:0000259" key="12">
    <source>
        <dbReference type="Pfam" id="PF11635"/>
    </source>
</evidence>
<evidence type="ECO:0000256" key="3">
    <source>
        <dbReference type="ARBA" id="ARBA00019614"/>
    </source>
</evidence>
<dbReference type="PANTHER" id="PTHR13224">
    <property type="entry name" value="THYROID HORMONE RECEPTOR-ASSOCIATED PROTEIN-RELATED"/>
    <property type="match status" value="1"/>
</dbReference>
<sequence length="839" mass="93108">MELIYSASISGKLRRDWVQEESPICSLSSRNIIAIASSSICASSCERRLSAPLEMIYEVCVCDIDRPWELHHVTSDMDKIVALEWHQSGTKLLIATSFGKCQVWEMKDYLLNEWKCVQQNNIIGEEIISISWLHDGMKMVFNSDKKDSVLYSEKVARLKFAPSLSHFGGKPVTGWLAVTATGLVCVTVFETDSIEGAMQIASLMTTRSRVLLADIAHDTNGSLLLVTSDGNISSAVQCYRVSLTIDPTKTQPCLINCRPIASFYVNCHIDPILRSSPTACITHVRYMLKESGDTVIVGAGDIDSSHVELWNLMTESVPLHRLYQTVETADSVNQIHKWMYKSSISHISLPVAIAVPQFPVRSTGGAPTLFQYVAIGYQDGSVKLVNKHTFQPMTTTNLDMGITECDGDGEKVPKMVAHMADMKQTVTGAVLVGIDQYSCVYVMKAANTRDPVSQVPPQYLVAMLEYLITAGYDWWDIQAAVRPGVVDAVIQKLRDNFCQQPVITQQLLLPRFLAVKASLYRCSTTGQQRSVDCLCRLLVHSISTLFRSLLRPKAITAAEKSPAEKLTQSCANIAETDIDKFVAVSGLDRREYHVDSATLQCLHELIQWLADLSLYLLASLPLAHGYGNSFSFPGLSLLHDVPVLACLRELLVIVRMWGAVNPGCLPQFTCTCANFDCLALLFKLLTEVWLVSREGATGRLSYDDSLLDDCCLLQSQVRVPTADQGMFGQLDYSAVILSQQHPITFTFGEAPRQMSKGVVLPSVMPERQPQCRQKRDVIRQLTLGVNGSEPTKTCSRCSSMSLAHDSTKTATFKSATMNMWDRQWARYCLCGGHWKLDKC</sequence>
<dbReference type="GO" id="GO:0045893">
    <property type="term" value="P:positive regulation of DNA-templated transcription"/>
    <property type="evidence" value="ECO:0007669"/>
    <property type="project" value="TreeGrafter"/>
</dbReference>
<dbReference type="InterPro" id="IPR048339">
    <property type="entry name" value="Mediator_Med16_C"/>
</dbReference>
<keyword evidence="4" id="KW-0853">WD repeat</keyword>
<dbReference type="Pfam" id="PF20719">
    <property type="entry name" value="Med16_C"/>
    <property type="match status" value="1"/>
</dbReference>
<keyword evidence="8 11" id="KW-0804">Transcription</keyword>
<keyword evidence="6 11" id="KW-0805">Transcription regulation</keyword>
<evidence type="ECO:0000256" key="8">
    <source>
        <dbReference type="ARBA" id="ARBA00023163"/>
    </source>
</evidence>
<evidence type="ECO:0000256" key="2">
    <source>
        <dbReference type="ARBA" id="ARBA00006543"/>
    </source>
</evidence>
<keyword evidence="7 11" id="KW-0010">Activator</keyword>
<evidence type="ECO:0000256" key="9">
    <source>
        <dbReference type="ARBA" id="ARBA00023242"/>
    </source>
</evidence>
<comment type="similarity">
    <text evidence="2 11">Belongs to the Mediator complex subunit 16 family.</text>
</comment>
<proteinExistence type="inferred from homology"/>
<dbReference type="Gene3D" id="2.130.10.10">
    <property type="entry name" value="YVTN repeat-like/Quinoprotein amine dehydrogenase"/>
    <property type="match status" value="1"/>
</dbReference>
<comment type="caution">
    <text evidence="15">The sequence shown here is derived from an EMBL/GenBank/DDBJ whole genome shotgun (WGS) entry which is preliminary data.</text>
</comment>
<dbReference type="AlphaFoldDB" id="A0AAD9L454"/>
<comment type="subcellular location">
    <subcellularLocation>
        <location evidence="1 11">Nucleus</location>
    </subcellularLocation>
</comment>
<organism evidence="15 16">
    <name type="scientific">Ridgeia piscesae</name>
    <name type="common">Tubeworm</name>
    <dbReference type="NCBI Taxonomy" id="27915"/>
    <lineage>
        <taxon>Eukaryota</taxon>
        <taxon>Metazoa</taxon>
        <taxon>Spiralia</taxon>
        <taxon>Lophotrochozoa</taxon>
        <taxon>Annelida</taxon>
        <taxon>Polychaeta</taxon>
        <taxon>Sedentaria</taxon>
        <taxon>Canalipalpata</taxon>
        <taxon>Sabellida</taxon>
        <taxon>Siboglinidae</taxon>
        <taxon>Ridgeia</taxon>
    </lineage>
</organism>
<dbReference type="Proteomes" id="UP001209878">
    <property type="component" value="Unassembled WGS sequence"/>
</dbReference>
<dbReference type="SUPFAM" id="SSF50978">
    <property type="entry name" value="WD40 repeat-like"/>
    <property type="match status" value="1"/>
</dbReference>
<dbReference type="InterPro" id="IPR015943">
    <property type="entry name" value="WD40/YVTN_repeat-like_dom_sf"/>
</dbReference>
<protein>
    <recommendedName>
        <fullName evidence="3 11">Mediator of RNA polymerase II transcription subunit 16</fullName>
    </recommendedName>
    <alternativeName>
        <fullName evidence="10 11">Mediator complex subunit 16</fullName>
    </alternativeName>
</protein>
<dbReference type="InterPro" id="IPR036322">
    <property type="entry name" value="WD40_repeat_dom_sf"/>
</dbReference>
<gene>
    <name evidence="11" type="primary">MED16</name>
    <name evidence="15" type="ORF">NP493_351g04053</name>
</gene>
<reference evidence="15" key="1">
    <citation type="journal article" date="2023" name="Mol. Biol. Evol.">
        <title>Third-Generation Sequencing Reveals the Adaptive Role of the Epigenome in Three Deep-Sea Polychaetes.</title>
        <authorList>
            <person name="Perez M."/>
            <person name="Aroh O."/>
            <person name="Sun Y."/>
            <person name="Lan Y."/>
            <person name="Juniper S.K."/>
            <person name="Young C.R."/>
            <person name="Angers B."/>
            <person name="Qian P.Y."/>
        </authorList>
    </citation>
    <scope>NUCLEOTIDE SEQUENCE</scope>
    <source>
        <strain evidence="15">R07B-5</strain>
    </source>
</reference>
<keyword evidence="9 11" id="KW-0539">Nucleus</keyword>
<evidence type="ECO:0000259" key="14">
    <source>
        <dbReference type="Pfam" id="PF20719"/>
    </source>
</evidence>
<dbReference type="InterPro" id="IPR048616">
    <property type="entry name" value="MED16_bridge"/>
</dbReference>
<evidence type="ECO:0000313" key="15">
    <source>
        <dbReference type="EMBL" id="KAK2182495.1"/>
    </source>
</evidence>
<dbReference type="InterPro" id="IPR048338">
    <property type="entry name" value="Mediator_Med16"/>
</dbReference>
<feature type="domain" description="Mediator complex subunit Med16 N-terminal" evidence="12">
    <location>
        <begin position="124"/>
        <end position="418"/>
    </location>
</feature>
<evidence type="ECO:0000256" key="5">
    <source>
        <dbReference type="ARBA" id="ARBA00022737"/>
    </source>
</evidence>
<dbReference type="Pfam" id="PF20718">
    <property type="entry name" value="Med16_bridge"/>
    <property type="match status" value="1"/>
</dbReference>
<dbReference type="EMBL" id="JAODUO010000352">
    <property type="protein sequence ID" value="KAK2182495.1"/>
    <property type="molecule type" value="Genomic_DNA"/>
</dbReference>
<evidence type="ECO:0000256" key="1">
    <source>
        <dbReference type="ARBA" id="ARBA00004123"/>
    </source>
</evidence>
<evidence type="ECO:0000256" key="6">
    <source>
        <dbReference type="ARBA" id="ARBA00023015"/>
    </source>
</evidence>
<comment type="function">
    <text evidence="11">Component of the Mediator complex, a coactivator involved in the regulated transcription of nearly all RNA polymerase II-dependent genes. Mediator functions as a bridge to convey information from gene-specific regulatory proteins to the basal RNA polymerase II transcription machinery. Mediator is recruited to promoters by direct interactions with regulatory proteins and serves as a scaffold for the assembly of a functional preinitiation complex with RNA polymerase II and the general transcription factors.</text>
</comment>
<evidence type="ECO:0000313" key="16">
    <source>
        <dbReference type="Proteomes" id="UP001209878"/>
    </source>
</evidence>
<feature type="domain" description="Mediator of RNA polymerase II transcription subunit 16 central helical bridge" evidence="13">
    <location>
        <begin position="463"/>
        <end position="657"/>
    </location>
</feature>
<evidence type="ECO:0000256" key="10">
    <source>
        <dbReference type="ARBA" id="ARBA00032015"/>
    </source>
</evidence>
<dbReference type="Pfam" id="PF11635">
    <property type="entry name" value="Med16_N"/>
    <property type="match status" value="1"/>
</dbReference>
<keyword evidence="5" id="KW-0677">Repeat</keyword>
<accession>A0AAD9L454</accession>
<dbReference type="InterPro" id="IPR021665">
    <property type="entry name" value="Mediator_Med16_N"/>
</dbReference>
<keyword evidence="16" id="KW-1185">Reference proteome</keyword>
<dbReference type="GO" id="GO:0016592">
    <property type="term" value="C:mediator complex"/>
    <property type="evidence" value="ECO:0007669"/>
    <property type="project" value="InterPro"/>
</dbReference>
<feature type="domain" description="Mediator complex subunit 16 C-terminal" evidence="14">
    <location>
        <begin position="770"/>
        <end position="835"/>
    </location>
</feature>
<evidence type="ECO:0000256" key="4">
    <source>
        <dbReference type="ARBA" id="ARBA00022574"/>
    </source>
</evidence>
<evidence type="ECO:0000256" key="11">
    <source>
        <dbReference type="RuleBase" id="RU364149"/>
    </source>
</evidence>
<evidence type="ECO:0000256" key="7">
    <source>
        <dbReference type="ARBA" id="ARBA00023159"/>
    </source>
</evidence>
<name>A0AAD9L454_RIDPI</name>
<evidence type="ECO:0000259" key="13">
    <source>
        <dbReference type="Pfam" id="PF20718"/>
    </source>
</evidence>